<proteinExistence type="predicted"/>
<dbReference type="EMBL" id="WXEW01000007">
    <property type="protein sequence ID" value="NAS25020.1"/>
    <property type="molecule type" value="Genomic_DNA"/>
</dbReference>
<evidence type="ECO:0000313" key="2">
    <source>
        <dbReference type="Proteomes" id="UP000479526"/>
    </source>
</evidence>
<sequence>MVVDQRSWAGLLHGRHDDFETLSVKAVVGSGNASFAGPFEVVASDNRRYFVKCLGGCPPHAQATIAIEHVVSKVGRLIDAPVCDTSLIRIPEELAGWPMAFGKLQPGIAHASVALGHAIECRQTLSDRAKDDNTRRHVGVYALWDWCFGDDPQWLHDLDHDHSCYSHDHGLYLPPNDGTIRSRYLVEAVNEPNLLPDPPDGLDPEAVERVATALDAISRDALVTVLCGVPASWPVNDNDLETLGWFLEHRAPAVADRIRRLI</sequence>
<dbReference type="RefSeq" id="WP_161482122.1">
    <property type="nucleotide sequence ID" value="NZ_WXEW01000007.1"/>
</dbReference>
<dbReference type="Proteomes" id="UP000479526">
    <property type="component" value="Unassembled WGS sequence"/>
</dbReference>
<evidence type="ECO:0000313" key="1">
    <source>
        <dbReference type="EMBL" id="NAS25020.1"/>
    </source>
</evidence>
<name>A0A7C9J6C1_9ACTN</name>
<keyword evidence="2" id="KW-1185">Reference proteome</keyword>
<protein>
    <submittedName>
        <fullName evidence="1">Uncharacterized protein</fullName>
    </submittedName>
</protein>
<accession>A0A7C9J6C1</accession>
<gene>
    <name evidence="1" type="ORF">GT755_25465</name>
</gene>
<dbReference type="AlphaFoldDB" id="A0A7C9J6C1"/>
<reference evidence="1 2" key="1">
    <citation type="submission" date="2020-01" db="EMBL/GenBank/DDBJ databases">
        <title>Herbidospora sp. NEAU-GS84 nov., a novel actinomycete isolated from soil.</title>
        <authorList>
            <person name="Han L."/>
        </authorList>
    </citation>
    <scope>NUCLEOTIDE SEQUENCE [LARGE SCALE GENOMIC DNA]</scope>
    <source>
        <strain evidence="1 2">NEAU-GS84</strain>
    </source>
</reference>
<comment type="caution">
    <text evidence="1">The sequence shown here is derived from an EMBL/GenBank/DDBJ whole genome shotgun (WGS) entry which is preliminary data.</text>
</comment>
<organism evidence="1 2">
    <name type="scientific">Herbidospora solisilvae</name>
    <dbReference type="NCBI Taxonomy" id="2696284"/>
    <lineage>
        <taxon>Bacteria</taxon>
        <taxon>Bacillati</taxon>
        <taxon>Actinomycetota</taxon>
        <taxon>Actinomycetes</taxon>
        <taxon>Streptosporangiales</taxon>
        <taxon>Streptosporangiaceae</taxon>
        <taxon>Herbidospora</taxon>
    </lineage>
</organism>